<dbReference type="GeneID" id="106156004"/>
<evidence type="ECO:0000313" key="3">
    <source>
        <dbReference type="Proteomes" id="UP000085678"/>
    </source>
</evidence>
<organism evidence="3 4">
    <name type="scientific">Lingula anatina</name>
    <name type="common">Brachiopod</name>
    <name type="synonym">Lingula unguis</name>
    <dbReference type="NCBI Taxonomy" id="7574"/>
    <lineage>
        <taxon>Eukaryota</taxon>
        <taxon>Metazoa</taxon>
        <taxon>Spiralia</taxon>
        <taxon>Lophotrochozoa</taxon>
        <taxon>Brachiopoda</taxon>
        <taxon>Linguliformea</taxon>
        <taxon>Lingulata</taxon>
        <taxon>Lingulida</taxon>
        <taxon>Linguloidea</taxon>
        <taxon>Lingulidae</taxon>
        <taxon>Lingula</taxon>
    </lineage>
</organism>
<feature type="transmembrane region" description="Helical" evidence="2">
    <location>
        <begin position="7"/>
        <end position="26"/>
    </location>
</feature>
<dbReference type="Proteomes" id="UP000085678">
    <property type="component" value="Unplaced"/>
</dbReference>
<dbReference type="AlphaFoldDB" id="A0A1S3HNA5"/>
<keyword evidence="2" id="KW-1133">Transmembrane helix</keyword>
<feature type="region of interest" description="Disordered" evidence="1">
    <location>
        <begin position="43"/>
        <end position="63"/>
    </location>
</feature>
<name>A0A1S3HNA5_LINAN</name>
<keyword evidence="2" id="KW-0472">Membrane</keyword>
<evidence type="ECO:0000256" key="2">
    <source>
        <dbReference type="SAM" id="Phobius"/>
    </source>
</evidence>
<keyword evidence="2" id="KW-0812">Transmembrane</keyword>
<sequence length="429" mass="49499">MMTTKKFTHVLFSAVVTGSMLWFLWINESALVNNNREDIDVEAANPKNSKTAPPTGSMGTAYDDLPESVDLTRGVRYAVVRQRDYRLTSGKRFVYLIESPTKTAIEGLEETKERDVIWMTFADRSGDIYAPDTSVASGRSVLLQHAVNLAAQMQDGGYLYYIFMDDDLELSVKSDGEVNWKSWLKMAADPFQRFEEFLMYYQPAVGYVRFEDMVRQFVNKQEPVNLNWDFDECLNAFHKDTLSFLIPYDLHLDYESWYNGAWMTRQLISMLYHSYRIQCNSLLVTNRIHKRSVSKERYKQYFDYEIPRNYISSALLTKTKASPAKANPLIEAVLKGTSSRQDPGTLQPGSKIKIPGQPKLKGNHSYLVTPDFILQHWDPTHPMIRKKLTWLQKPEIQKILGLDNRRLQPFTPDTLYCTAPNKFSLTIGQ</sequence>
<dbReference type="KEGG" id="lak:106156004"/>
<proteinExistence type="predicted"/>
<evidence type="ECO:0000256" key="1">
    <source>
        <dbReference type="SAM" id="MobiDB-lite"/>
    </source>
</evidence>
<dbReference type="RefSeq" id="XP_013386519.1">
    <property type="nucleotide sequence ID" value="XM_013531065.1"/>
</dbReference>
<dbReference type="OrthoDB" id="9981310at2759"/>
<evidence type="ECO:0000313" key="4">
    <source>
        <dbReference type="RefSeq" id="XP_013386519.1"/>
    </source>
</evidence>
<reference evidence="4" key="1">
    <citation type="submission" date="2025-08" db="UniProtKB">
        <authorList>
            <consortium name="RefSeq"/>
        </authorList>
    </citation>
    <scope>IDENTIFICATION</scope>
    <source>
        <tissue evidence="4">Gonads</tissue>
    </source>
</reference>
<gene>
    <name evidence="4" type="primary">LOC106156004</name>
</gene>
<protein>
    <submittedName>
        <fullName evidence="4">Uncharacterized protein LOC106156004</fullName>
    </submittedName>
</protein>
<dbReference type="InParanoid" id="A0A1S3HNA5"/>
<accession>A0A1S3HNA5</accession>
<feature type="compositionally biased region" description="Polar residues" evidence="1">
    <location>
        <begin position="46"/>
        <end position="58"/>
    </location>
</feature>
<keyword evidence="3" id="KW-1185">Reference proteome</keyword>